<feature type="transmembrane region" description="Helical" evidence="1">
    <location>
        <begin position="355"/>
        <end position="378"/>
    </location>
</feature>
<feature type="transmembrane region" description="Helical" evidence="1">
    <location>
        <begin position="17"/>
        <end position="35"/>
    </location>
</feature>
<evidence type="ECO:0000313" key="2">
    <source>
        <dbReference type="EMBL" id="OGE42664.1"/>
    </source>
</evidence>
<proteinExistence type="predicted"/>
<feature type="transmembrane region" description="Helical" evidence="1">
    <location>
        <begin position="111"/>
        <end position="133"/>
    </location>
</feature>
<comment type="caution">
    <text evidence="2">The sequence shown here is derived from an EMBL/GenBank/DDBJ whole genome shotgun (WGS) entry which is preliminary data.</text>
</comment>
<feature type="transmembrane region" description="Helical" evidence="1">
    <location>
        <begin position="199"/>
        <end position="217"/>
    </location>
</feature>
<dbReference type="EMBL" id="MFDM01000023">
    <property type="protein sequence ID" value="OGE42664.1"/>
    <property type="molecule type" value="Genomic_DNA"/>
</dbReference>
<evidence type="ECO:0000313" key="3">
    <source>
        <dbReference type="Proteomes" id="UP000178565"/>
    </source>
</evidence>
<dbReference type="Proteomes" id="UP000178565">
    <property type="component" value="Unassembled WGS sequence"/>
</dbReference>
<feature type="transmembrane region" description="Helical" evidence="1">
    <location>
        <begin position="177"/>
        <end position="193"/>
    </location>
</feature>
<feature type="transmembrane region" description="Helical" evidence="1">
    <location>
        <begin position="330"/>
        <end position="349"/>
    </location>
</feature>
<feature type="transmembrane region" description="Helical" evidence="1">
    <location>
        <begin position="81"/>
        <end position="99"/>
    </location>
</feature>
<evidence type="ECO:0000256" key="1">
    <source>
        <dbReference type="SAM" id="Phobius"/>
    </source>
</evidence>
<protein>
    <recommendedName>
        <fullName evidence="4">Glycosyltransferase RgtA/B/C/D-like domain-containing protein</fullName>
    </recommendedName>
</protein>
<feature type="transmembrane region" description="Helical" evidence="1">
    <location>
        <begin position="229"/>
        <end position="251"/>
    </location>
</feature>
<feature type="transmembrane region" description="Helical" evidence="1">
    <location>
        <begin position="385"/>
        <end position="404"/>
    </location>
</feature>
<gene>
    <name evidence="2" type="ORF">A3B45_00475</name>
</gene>
<feature type="transmembrane region" description="Helical" evidence="1">
    <location>
        <begin position="451"/>
        <end position="468"/>
    </location>
</feature>
<evidence type="ECO:0008006" key="4">
    <source>
        <dbReference type="Google" id="ProtNLM"/>
    </source>
</evidence>
<dbReference type="STRING" id="1797785.A3B45_00475"/>
<name>A0A1F5KP99_9BACT</name>
<keyword evidence="1" id="KW-1133">Transmembrane helix</keyword>
<feature type="transmembrane region" description="Helical" evidence="1">
    <location>
        <begin position="153"/>
        <end position="170"/>
    </location>
</feature>
<keyword evidence="1" id="KW-0472">Membrane</keyword>
<dbReference type="AlphaFoldDB" id="A0A1F5KP99"/>
<accession>A0A1F5KP99</accession>
<reference evidence="2 3" key="1">
    <citation type="journal article" date="2016" name="Nat. Commun.">
        <title>Thousands of microbial genomes shed light on interconnected biogeochemical processes in an aquifer system.</title>
        <authorList>
            <person name="Anantharaman K."/>
            <person name="Brown C.T."/>
            <person name="Hug L.A."/>
            <person name="Sharon I."/>
            <person name="Castelle C.J."/>
            <person name="Probst A.J."/>
            <person name="Thomas B.C."/>
            <person name="Singh A."/>
            <person name="Wilkins M.J."/>
            <person name="Karaoz U."/>
            <person name="Brodie E.L."/>
            <person name="Williams K.H."/>
            <person name="Hubbard S.S."/>
            <person name="Banfield J.F."/>
        </authorList>
    </citation>
    <scope>NUCLEOTIDE SEQUENCE [LARGE SCALE GENOMIC DNA]</scope>
</reference>
<organism evidence="2 3">
    <name type="scientific">Candidatus Daviesbacteria bacterium RIFCSPLOWO2_01_FULL_39_12</name>
    <dbReference type="NCBI Taxonomy" id="1797785"/>
    <lineage>
        <taxon>Bacteria</taxon>
        <taxon>Candidatus Daviesiibacteriota</taxon>
    </lineage>
</organism>
<keyword evidence="1" id="KW-0812">Transmembrane</keyword>
<sequence>MELNFGKLYSKMIKKHLLFLLLIPIVIISQIYLLAPHLQYGLADLDDGSIYGFKKYVRISPNIIGFFTDSYKELGVYSHQYYYLGILNFFFSSNIEAYHQVTHFFKIAATLSSYPFFYIVTGSSLIAFVSALFFAFSHSAAGSMQLVVTGSDYPAIFVFLIFLSLYFYLVKNGISKLSWVLITLLFFSLAMALSTERIYPVILLLPFIEIFWILRNRSKKSVFISIKRLTILYSPIIIAVMIAPVFLGLLIPNSTRLLQSLSEGRWDLALIPFIALGSTILTHDLWKYTGIVPKENLADFVNQLIYGPLLPILVVTYLVSLILSRKSLRFTFIIILVTLLGSVISHYFSLGHPGASVNVAVFGFYILGFSLASFIDWMQSGERKYLGLFLGPFIAFFFIFNTWVATMDRDLVFGGVHRYVTIPSIFISLFLGSILGLMFKKFFRLKSFRRLFFLVPFFLLIIILFTHARELTAAFSYDLKNGYGIKDKIYMRQQLLPYMNNLKISEPTLFYFDIYTDSANSFYYGNTVISGFNAWTLWLPNVDFRSELTPSYIADFNKLKASVMQKNGIRGIFYENKFFKGENFYAFLLQDKEVFDITDKIKKELGLIK</sequence>
<feature type="transmembrane region" description="Helical" evidence="1">
    <location>
        <begin position="304"/>
        <end position="323"/>
    </location>
</feature>
<feature type="transmembrane region" description="Helical" evidence="1">
    <location>
        <begin position="416"/>
        <end position="439"/>
    </location>
</feature>